<reference evidence="1 2" key="2">
    <citation type="submission" date="2018-11" db="EMBL/GenBank/DDBJ databases">
        <authorList>
            <consortium name="Pathogen Informatics"/>
        </authorList>
    </citation>
    <scope>NUCLEOTIDE SEQUENCE [LARGE SCALE GENOMIC DNA]</scope>
</reference>
<sequence length="100" mass="10486">MKKADANLVLNVHATRAAEAVATAPLDPTVAVGQGPLIATADADAIVSEGMGAEVVVTLVARTLRDPIPDRVWIVGEKVKGLTFHVCDICDKPIVVYGRL</sequence>
<keyword evidence="2" id="KW-1185">Reference proteome</keyword>
<proteinExistence type="predicted"/>
<evidence type="ECO:0000313" key="2">
    <source>
        <dbReference type="Proteomes" id="UP000274429"/>
    </source>
</evidence>
<protein>
    <submittedName>
        <fullName evidence="3">Electron transfer flavoprotein subunit alpha</fullName>
    </submittedName>
</protein>
<dbReference type="EMBL" id="UYWX01004086">
    <property type="protein sequence ID" value="VDM24615.1"/>
    <property type="molecule type" value="Genomic_DNA"/>
</dbReference>
<gene>
    <name evidence="1" type="ORF">TTAC_LOCUS4290</name>
</gene>
<name>A0A0R3WU65_HYDTA</name>
<evidence type="ECO:0000313" key="3">
    <source>
        <dbReference type="WBParaSite" id="TTAC_0000430501-mRNA-1"/>
    </source>
</evidence>
<reference evidence="3" key="1">
    <citation type="submission" date="2017-02" db="UniProtKB">
        <authorList>
            <consortium name="WormBaseParasite"/>
        </authorList>
    </citation>
    <scope>IDENTIFICATION</scope>
</reference>
<accession>A0A0R3WU65</accession>
<dbReference type="WBParaSite" id="TTAC_0000430501-mRNA-1">
    <property type="protein sequence ID" value="TTAC_0000430501-mRNA-1"/>
    <property type="gene ID" value="TTAC_0000430501"/>
</dbReference>
<dbReference type="OrthoDB" id="547746at2759"/>
<organism evidence="3">
    <name type="scientific">Hydatigena taeniaeformis</name>
    <name type="common">Feline tapeworm</name>
    <name type="synonym">Taenia taeniaeformis</name>
    <dbReference type="NCBI Taxonomy" id="6205"/>
    <lineage>
        <taxon>Eukaryota</taxon>
        <taxon>Metazoa</taxon>
        <taxon>Spiralia</taxon>
        <taxon>Lophotrochozoa</taxon>
        <taxon>Platyhelminthes</taxon>
        <taxon>Cestoda</taxon>
        <taxon>Eucestoda</taxon>
        <taxon>Cyclophyllidea</taxon>
        <taxon>Taeniidae</taxon>
        <taxon>Hydatigera</taxon>
    </lineage>
</organism>
<dbReference type="AlphaFoldDB" id="A0A0R3WU65"/>
<dbReference type="Proteomes" id="UP000274429">
    <property type="component" value="Unassembled WGS sequence"/>
</dbReference>
<evidence type="ECO:0000313" key="1">
    <source>
        <dbReference type="EMBL" id="VDM24615.1"/>
    </source>
</evidence>